<protein>
    <submittedName>
        <fullName evidence="1">Uncharacterized protein</fullName>
    </submittedName>
</protein>
<organism evidence="1 2">
    <name type="scientific">Nesidiocoris tenuis</name>
    <dbReference type="NCBI Taxonomy" id="355587"/>
    <lineage>
        <taxon>Eukaryota</taxon>
        <taxon>Metazoa</taxon>
        <taxon>Ecdysozoa</taxon>
        <taxon>Arthropoda</taxon>
        <taxon>Hexapoda</taxon>
        <taxon>Insecta</taxon>
        <taxon>Pterygota</taxon>
        <taxon>Neoptera</taxon>
        <taxon>Paraneoptera</taxon>
        <taxon>Hemiptera</taxon>
        <taxon>Heteroptera</taxon>
        <taxon>Panheteroptera</taxon>
        <taxon>Cimicomorpha</taxon>
        <taxon>Miridae</taxon>
        <taxon>Dicyphina</taxon>
        <taxon>Nesidiocoris</taxon>
    </lineage>
</organism>
<name>A0A6H5G7T1_9HEMI</name>
<dbReference type="EMBL" id="CADCXU010007239">
    <property type="protein sequence ID" value="CAA9998582.1"/>
    <property type="molecule type" value="Genomic_DNA"/>
</dbReference>
<keyword evidence="2" id="KW-1185">Reference proteome</keyword>
<evidence type="ECO:0000313" key="1">
    <source>
        <dbReference type="EMBL" id="CAA9998582.1"/>
    </source>
</evidence>
<accession>A0A6H5G7T1</accession>
<sequence>MESGWPRWLRSTKVGTFSVTHRAKMSLFKPKSGASASCSLCYIAEQFGEPAKLAVTIIRVDWIPNTICTRCLEQTFLNRVLL</sequence>
<gene>
    <name evidence="1" type="ORF">NTEN_LOCUS4865</name>
</gene>
<dbReference type="Proteomes" id="UP000479000">
    <property type="component" value="Unassembled WGS sequence"/>
</dbReference>
<reference evidence="1 2" key="1">
    <citation type="submission" date="2020-02" db="EMBL/GenBank/DDBJ databases">
        <authorList>
            <person name="Ferguson B K."/>
        </authorList>
    </citation>
    <scope>NUCLEOTIDE SEQUENCE [LARGE SCALE GENOMIC DNA]</scope>
</reference>
<evidence type="ECO:0000313" key="2">
    <source>
        <dbReference type="Proteomes" id="UP000479000"/>
    </source>
</evidence>
<dbReference type="AlphaFoldDB" id="A0A6H5G7T1"/>
<proteinExistence type="predicted"/>